<feature type="region of interest" description="Disordered" evidence="1">
    <location>
        <begin position="1"/>
        <end position="21"/>
    </location>
</feature>
<dbReference type="EMBL" id="FNBL01000011">
    <property type="protein sequence ID" value="SDG06112.1"/>
    <property type="molecule type" value="Genomic_DNA"/>
</dbReference>
<keyword evidence="4" id="KW-0012">Acyltransferase</keyword>
<dbReference type="InterPro" id="IPR002656">
    <property type="entry name" value="Acyl_transf_3_dom"/>
</dbReference>
<evidence type="ECO:0000256" key="1">
    <source>
        <dbReference type="SAM" id="MobiDB-lite"/>
    </source>
</evidence>
<reference evidence="4 5" key="1">
    <citation type="submission" date="2016-10" db="EMBL/GenBank/DDBJ databases">
        <authorList>
            <person name="de Groot N.N."/>
        </authorList>
    </citation>
    <scope>NUCLEOTIDE SEQUENCE [LARGE SCALE GENOMIC DNA]</scope>
    <source>
        <strain evidence="4 5">DSM 27375</strain>
    </source>
</reference>
<keyword evidence="4" id="KW-0378">Hydrolase</keyword>
<evidence type="ECO:0000313" key="4">
    <source>
        <dbReference type="EMBL" id="SDG06112.1"/>
    </source>
</evidence>
<accession>A0A1G7R5P5</accession>
<dbReference type="GO" id="GO:0009103">
    <property type="term" value="P:lipopolysaccharide biosynthetic process"/>
    <property type="evidence" value="ECO:0007669"/>
    <property type="project" value="TreeGrafter"/>
</dbReference>
<keyword evidence="2" id="KW-0812">Transmembrane</keyword>
<dbReference type="Pfam" id="PF01757">
    <property type="entry name" value="Acyl_transf_3"/>
    <property type="match status" value="1"/>
</dbReference>
<dbReference type="GO" id="GO:0016747">
    <property type="term" value="F:acyltransferase activity, transferring groups other than amino-acyl groups"/>
    <property type="evidence" value="ECO:0007669"/>
    <property type="project" value="InterPro"/>
</dbReference>
<sequence length="536" mass="59711">MLRPSHKTDATAGGSERSRPLPFIPLTGAYHDTNHPLIRTVPKVERRQTGDVFLNRWRALATAPLLDRIALFAVFLFHVTLFTSPLPPYQPTNPFGATPVGDTIEQLFRQLGYVGVSFFFILFGFVTTWATPQCFSIRGFMWRRMLKIYPPHVVVWAISLVLFAGVYTSPQTAILNLTLFNTFSTDPTVYVSVNPPSWSLSSDMVFYLLFPVLMPLVHLIPEQRLGQSLLALLLGMLAVILITTYLVPSEPKSPISPISGTQFWFNYIFPLPRMFEFAIGMVAARMLVLGRWPRIDLLSSCVMLIASIAVAKHLPFLYTFGICYVLPLTALITECAARDREGCSPIFLTNRLTLWLGQVSFGFYLCQGVSIFWLSKQLGLRDLSVVGGMAAIALPARGRLIDAPIARQIVKQNPYPRRKRAADAKPDRMKGFQIARIVTWQNLDQTTGFQVILDGEPCQPGKAETAQGHVSHPFAIAGLKARIGVQVHHLAVERKRPRFVFAPIGKSDQGAARQIFQTLRHPDAVQICGGGNDQPP</sequence>
<feature type="transmembrane region" description="Helical" evidence="2">
    <location>
        <begin position="317"/>
        <end position="333"/>
    </location>
</feature>
<feature type="transmembrane region" description="Helical" evidence="2">
    <location>
        <begin position="204"/>
        <end position="221"/>
    </location>
</feature>
<evidence type="ECO:0000313" key="5">
    <source>
        <dbReference type="Proteomes" id="UP000182284"/>
    </source>
</evidence>
<feature type="domain" description="Acyltransferase 3" evidence="3">
    <location>
        <begin position="69"/>
        <end position="383"/>
    </location>
</feature>
<protein>
    <submittedName>
        <fullName evidence="4">Peptidoglycan/LPS O-acetylase OafA/YrhL, contains acyltransferase and SGNH-hydrolase domains</fullName>
    </submittedName>
</protein>
<feature type="transmembrane region" description="Helical" evidence="2">
    <location>
        <begin position="65"/>
        <end position="87"/>
    </location>
</feature>
<keyword evidence="4" id="KW-0808">Transferase</keyword>
<name>A0A1G7R5P5_9RHOB</name>
<organism evidence="4 5">
    <name type="scientific">Celeribacter baekdonensis</name>
    <dbReference type="NCBI Taxonomy" id="875171"/>
    <lineage>
        <taxon>Bacteria</taxon>
        <taxon>Pseudomonadati</taxon>
        <taxon>Pseudomonadota</taxon>
        <taxon>Alphaproteobacteria</taxon>
        <taxon>Rhodobacterales</taxon>
        <taxon>Roseobacteraceae</taxon>
        <taxon>Celeribacter</taxon>
    </lineage>
</organism>
<feature type="transmembrane region" description="Helical" evidence="2">
    <location>
        <begin position="228"/>
        <end position="247"/>
    </location>
</feature>
<dbReference type="PANTHER" id="PTHR23028:SF53">
    <property type="entry name" value="ACYL_TRANSF_3 DOMAIN-CONTAINING PROTEIN"/>
    <property type="match status" value="1"/>
</dbReference>
<feature type="transmembrane region" description="Helical" evidence="2">
    <location>
        <begin position="148"/>
        <end position="167"/>
    </location>
</feature>
<evidence type="ECO:0000256" key="2">
    <source>
        <dbReference type="SAM" id="Phobius"/>
    </source>
</evidence>
<dbReference type="Proteomes" id="UP000182284">
    <property type="component" value="Unassembled WGS sequence"/>
</dbReference>
<proteinExistence type="predicted"/>
<dbReference type="PANTHER" id="PTHR23028">
    <property type="entry name" value="ACETYLTRANSFERASE"/>
    <property type="match status" value="1"/>
</dbReference>
<gene>
    <name evidence="4" type="ORF">SAMN04488117_11135</name>
</gene>
<feature type="transmembrane region" description="Helical" evidence="2">
    <location>
        <begin position="107"/>
        <end position="127"/>
    </location>
</feature>
<keyword evidence="2" id="KW-1133">Transmembrane helix</keyword>
<evidence type="ECO:0000259" key="3">
    <source>
        <dbReference type="Pfam" id="PF01757"/>
    </source>
</evidence>
<dbReference type="InterPro" id="IPR050879">
    <property type="entry name" value="Acyltransferase_3"/>
</dbReference>
<feature type="transmembrane region" description="Helical" evidence="2">
    <location>
        <begin position="354"/>
        <end position="374"/>
    </location>
</feature>
<dbReference type="GO" id="GO:0016787">
    <property type="term" value="F:hydrolase activity"/>
    <property type="evidence" value="ECO:0007669"/>
    <property type="project" value="UniProtKB-KW"/>
</dbReference>
<dbReference type="AlphaFoldDB" id="A0A1G7R5P5"/>
<dbReference type="GO" id="GO:0016020">
    <property type="term" value="C:membrane"/>
    <property type="evidence" value="ECO:0007669"/>
    <property type="project" value="TreeGrafter"/>
</dbReference>
<keyword evidence="2" id="KW-0472">Membrane</keyword>
<feature type="transmembrane region" description="Helical" evidence="2">
    <location>
        <begin position="267"/>
        <end position="288"/>
    </location>
</feature>